<evidence type="ECO:0008006" key="21">
    <source>
        <dbReference type="Google" id="ProtNLM"/>
    </source>
</evidence>
<keyword evidence="8" id="KW-0862">Zinc</keyword>
<sequence length="1222" mass="138909">MGSNALVHEGSFLEQDLSASLAFPIQQFFFFHKAIRADLERLCLDARVAGEGGRHELQLLRNRFELLRLIYAQHSNAEDEVIFPALDSRVKNIAPTYLLEHKDEDHLFDLMSELLSSAQRESNASLSKKLKRELLWCTEAIKTSLSKHMSKEEKQVFPLLLKHFNVEEQATLVWQFLCRIPVSLLQKLLPWIAASLSEVEHESMVTCMKAIIPKDDLLQNVVLTWLEMASTSQTDNVDIVEIAYNSQLSKRDASTSRKGSKRSAHNIDFEGASFEGCSKLPVSDLMFWHTSLGKEFMDFAEDTKRIQGSKMDHTEKLSFLCNKLKSLMEIRAFYSAAEDNILFPALLERANHSPSFVTEHTQEELQVRKFQSVLESMRDAGIGVVEGVVDAVCDQAARIAYNVQNHLKIEAAVFPLVQKFFSIQEQQTLFFESLRMLPLKVLEKVLPWFASILSDKDLKDMLQNIKHGGLADDEAFVSLLIGWATGGKHECSRQNEMPDHPSSGNLGERSVRRRFSIDTAAENLSLQSCCSLLSCSSSCPGSCLFGVDCMASSNISKPIDCIFQFHKAIQKDLEFLDQESERIPDCTDQFLEQFTERFTLLWGLYRAHSKAEDEIVFPALETREALHNVSHSYVIDHEKEEQLFKDISNVLTQLSALHTKIAAQGSSQNSEICHSYSSWCKQKLDLSLKLQGMCKSIQVSLNQHISREERELWPLFNEHFSVQEQEKIIGRIIGTTGAEVLQSMIRRVTAALSLEEQSSMFETWLFATRNTMFDRWLHSRFPSSPIRSPRILTPVMEESQSSPSQKDEMPQSGNTECLRMLAEYLAKDSCSGVPVEKVDESVECMVGTEGASCDAHFQEGKKLQTTETDYLSESSACQQTDYMDQHYSCSPDKRASQSQDEKGSAVFKAGWQDIFRMNQKELEAAVRKVSNDDSLDPRKKAYLMQHLMTSRWIVAQQRQPTVDEDGKEIPGCDPSFHDRDAEIFGCEHYKRNCKLLAACCGLLFTCRFCHDNVSDHTMDRQATKEIMCMKCLKIQPVAQHCSTPSCNNFQMARYYCSVCKFFDDDNKDIYHCPYCNICRVGKGLGIDYFHCMICNACMNVSLKTHKCREKGLESNCPICHDFMFTSKAPVKALSCGHFMHSACFQAFTNHHYTCPICCKSVGDMSVYFGMLDGLLAGEELPEEYKDRKQEILCNDCEQRGIAPFHWLYHKCAKCGSYNTRVL</sequence>
<feature type="domain" description="CHY-type" evidence="17">
    <location>
        <begin position="979"/>
        <end position="1048"/>
    </location>
</feature>
<dbReference type="AlphaFoldDB" id="A0A9D4VCH5"/>
<dbReference type="Gene3D" id="1.20.120.520">
    <property type="entry name" value="nmb1532 protein domain like"/>
    <property type="match status" value="3"/>
</dbReference>
<comment type="subcellular location">
    <subcellularLocation>
        <location evidence="2">Membrane</location>
        <topology evidence="2">Single-pass membrane protein</topology>
    </subcellularLocation>
    <subcellularLocation>
        <location evidence="1">Nucleus</location>
    </subcellularLocation>
</comment>
<evidence type="ECO:0000256" key="4">
    <source>
        <dbReference type="ARBA" id="ARBA00022692"/>
    </source>
</evidence>
<dbReference type="PROSITE" id="PS51270">
    <property type="entry name" value="ZF_CTCHY"/>
    <property type="match status" value="1"/>
</dbReference>
<proteinExistence type="predicted"/>
<dbReference type="InterPro" id="IPR012312">
    <property type="entry name" value="Hemerythrin-like"/>
</dbReference>
<evidence type="ECO:0000256" key="8">
    <source>
        <dbReference type="ARBA" id="ARBA00022833"/>
    </source>
</evidence>
<evidence type="ECO:0000256" key="13">
    <source>
        <dbReference type="ARBA" id="ARBA00053847"/>
    </source>
</evidence>
<feature type="domain" description="CTCHY-type" evidence="18">
    <location>
        <begin position="1051"/>
        <end position="1115"/>
    </location>
</feature>
<dbReference type="GO" id="GO:0061630">
    <property type="term" value="F:ubiquitin protein ligase activity"/>
    <property type="evidence" value="ECO:0007669"/>
    <property type="project" value="TreeGrafter"/>
</dbReference>
<name>A0A9D4VCH5_ADICA</name>
<evidence type="ECO:0000259" key="17">
    <source>
        <dbReference type="PROSITE" id="PS51266"/>
    </source>
</evidence>
<dbReference type="PROSITE" id="PS50089">
    <property type="entry name" value="ZF_RING_2"/>
    <property type="match status" value="1"/>
</dbReference>
<keyword evidence="11" id="KW-0472">Membrane</keyword>
<dbReference type="InterPro" id="IPR037274">
    <property type="entry name" value="Znf_CHY_sf"/>
</dbReference>
<evidence type="ECO:0000256" key="14">
    <source>
        <dbReference type="ARBA" id="ARBA00063786"/>
    </source>
</evidence>
<dbReference type="GO" id="GO:0008270">
    <property type="term" value="F:zinc ion binding"/>
    <property type="evidence" value="ECO:0007669"/>
    <property type="project" value="UniProtKB-KW"/>
</dbReference>
<keyword evidence="7" id="KW-0833">Ubl conjugation pathway</keyword>
<dbReference type="InterPro" id="IPR039512">
    <property type="entry name" value="RCHY1_zinc-ribbon"/>
</dbReference>
<dbReference type="Gene3D" id="3.30.40.10">
    <property type="entry name" value="Zinc/RING finger domain, C3HC4 (zinc finger)"/>
    <property type="match status" value="1"/>
</dbReference>
<dbReference type="SUPFAM" id="SSF161245">
    <property type="entry name" value="Zinc hairpin stack"/>
    <property type="match status" value="1"/>
</dbReference>
<dbReference type="Pfam" id="PF05495">
    <property type="entry name" value="zf-CHY"/>
    <property type="match status" value="1"/>
</dbReference>
<evidence type="ECO:0000256" key="9">
    <source>
        <dbReference type="ARBA" id="ARBA00022989"/>
    </source>
</evidence>
<keyword evidence="12" id="KW-0539">Nucleus</keyword>
<keyword evidence="5" id="KW-0479">Metal-binding</keyword>
<dbReference type="GO" id="GO:0098711">
    <property type="term" value="P:iron ion import across plasma membrane"/>
    <property type="evidence" value="ECO:0007669"/>
    <property type="project" value="UniProtKB-ARBA"/>
</dbReference>
<dbReference type="GO" id="GO:0005634">
    <property type="term" value="C:nucleus"/>
    <property type="evidence" value="ECO:0007669"/>
    <property type="project" value="UniProtKB-SubCell"/>
</dbReference>
<evidence type="ECO:0000313" key="19">
    <source>
        <dbReference type="EMBL" id="KAI5083971.1"/>
    </source>
</evidence>
<evidence type="ECO:0000256" key="6">
    <source>
        <dbReference type="ARBA" id="ARBA00022771"/>
    </source>
</evidence>
<dbReference type="FunFam" id="3.30.40.10:FF:000208">
    <property type="entry name" value="Zinc finger protein-related isoform 1"/>
    <property type="match status" value="1"/>
</dbReference>
<evidence type="ECO:0000259" key="18">
    <source>
        <dbReference type="PROSITE" id="PS51270"/>
    </source>
</evidence>
<dbReference type="PANTHER" id="PTHR21319">
    <property type="entry name" value="RING FINGER AND CHY ZINC FINGER DOMAIN-CONTAINING PROTEIN 1"/>
    <property type="match status" value="1"/>
</dbReference>
<dbReference type="Proteomes" id="UP000886520">
    <property type="component" value="Chromosome 1"/>
</dbReference>
<feature type="domain" description="RING-type" evidence="16">
    <location>
        <begin position="1116"/>
        <end position="1157"/>
    </location>
</feature>
<dbReference type="Pfam" id="PF14599">
    <property type="entry name" value="zinc_ribbon_6"/>
    <property type="match status" value="1"/>
</dbReference>
<accession>A0A9D4VCH5</accession>
<dbReference type="Pfam" id="PF13639">
    <property type="entry name" value="zf-RING_2"/>
    <property type="match status" value="1"/>
</dbReference>
<dbReference type="CDD" id="cd12108">
    <property type="entry name" value="Hr-like"/>
    <property type="match status" value="2"/>
</dbReference>
<evidence type="ECO:0000256" key="7">
    <source>
        <dbReference type="ARBA" id="ARBA00022786"/>
    </source>
</evidence>
<dbReference type="GO" id="GO:0006511">
    <property type="term" value="P:ubiquitin-dependent protein catabolic process"/>
    <property type="evidence" value="ECO:0007669"/>
    <property type="project" value="TreeGrafter"/>
</dbReference>
<keyword evidence="6 15" id="KW-0863">Zinc-finger</keyword>
<evidence type="ECO:0000256" key="15">
    <source>
        <dbReference type="PROSITE-ProRule" id="PRU00601"/>
    </source>
</evidence>
<evidence type="ECO:0000256" key="1">
    <source>
        <dbReference type="ARBA" id="ARBA00004123"/>
    </source>
</evidence>
<gene>
    <name evidence="19" type="ORF">GOP47_0000140</name>
</gene>
<keyword evidence="4" id="KW-0812">Transmembrane</keyword>
<dbReference type="SMART" id="SM00184">
    <property type="entry name" value="RING"/>
    <property type="match status" value="1"/>
</dbReference>
<dbReference type="PROSITE" id="PS51266">
    <property type="entry name" value="ZF_CHY"/>
    <property type="match status" value="1"/>
</dbReference>
<evidence type="ECO:0000256" key="10">
    <source>
        <dbReference type="ARBA" id="ARBA00023004"/>
    </source>
</evidence>
<dbReference type="SUPFAM" id="SSF57850">
    <property type="entry name" value="RING/U-box"/>
    <property type="match status" value="1"/>
</dbReference>
<dbReference type="EMBL" id="JABFUD020000001">
    <property type="protein sequence ID" value="KAI5083971.1"/>
    <property type="molecule type" value="Genomic_DNA"/>
</dbReference>
<reference evidence="19" key="1">
    <citation type="submission" date="2021-01" db="EMBL/GenBank/DDBJ databases">
        <title>Adiantum capillus-veneris genome.</title>
        <authorList>
            <person name="Fang Y."/>
            <person name="Liao Q."/>
        </authorList>
    </citation>
    <scope>NUCLEOTIDE SEQUENCE</scope>
    <source>
        <strain evidence="19">H3</strain>
        <tissue evidence="19">Leaf</tissue>
    </source>
</reference>
<evidence type="ECO:0000259" key="16">
    <source>
        <dbReference type="PROSITE" id="PS50089"/>
    </source>
</evidence>
<dbReference type="InterPro" id="IPR013083">
    <property type="entry name" value="Znf_RING/FYVE/PHD"/>
</dbReference>
<dbReference type="OrthoDB" id="411372at2759"/>
<dbReference type="SUPFAM" id="SSF161219">
    <property type="entry name" value="CHY zinc finger-like"/>
    <property type="match status" value="1"/>
</dbReference>
<dbReference type="Pfam" id="PF01814">
    <property type="entry name" value="Hemerythrin"/>
    <property type="match status" value="2"/>
</dbReference>
<dbReference type="Gene3D" id="2.20.28.10">
    <property type="match status" value="1"/>
</dbReference>
<dbReference type="PANTHER" id="PTHR21319:SF0">
    <property type="entry name" value="AND RING FINGER DOMAIN PROTEIN, PUTATIVE (AFU_ORTHOLOGUE AFUA_1G08900)-RELATED"/>
    <property type="match status" value="1"/>
</dbReference>
<comment type="caution">
    <text evidence="19">The sequence shown here is derived from an EMBL/GenBank/DDBJ whole genome shotgun (WGS) entry which is preliminary data.</text>
</comment>
<evidence type="ECO:0000256" key="5">
    <source>
        <dbReference type="ARBA" id="ARBA00022723"/>
    </source>
</evidence>
<protein>
    <recommendedName>
        <fullName evidence="21">Zinc finger protein</fullName>
    </recommendedName>
</protein>
<evidence type="ECO:0000256" key="12">
    <source>
        <dbReference type="ARBA" id="ARBA00023242"/>
    </source>
</evidence>
<dbReference type="GO" id="GO:0016567">
    <property type="term" value="P:protein ubiquitination"/>
    <property type="evidence" value="ECO:0007669"/>
    <property type="project" value="TreeGrafter"/>
</dbReference>
<comment type="pathway">
    <text evidence="3">Protein modification; protein ubiquitination.</text>
</comment>
<evidence type="ECO:0000256" key="2">
    <source>
        <dbReference type="ARBA" id="ARBA00004167"/>
    </source>
</evidence>
<dbReference type="InterPro" id="IPR008913">
    <property type="entry name" value="Znf_CHY"/>
</dbReference>
<dbReference type="FunFam" id="1.20.120.520:FF:000009">
    <property type="entry name" value="Zinc finger protein BRUTUS"/>
    <property type="match status" value="1"/>
</dbReference>
<evidence type="ECO:0000256" key="3">
    <source>
        <dbReference type="ARBA" id="ARBA00004906"/>
    </source>
</evidence>
<dbReference type="GO" id="GO:0034756">
    <property type="term" value="P:regulation of iron ion transport"/>
    <property type="evidence" value="ECO:0007669"/>
    <property type="project" value="UniProtKB-ARBA"/>
</dbReference>
<keyword evidence="10" id="KW-0408">Iron</keyword>
<evidence type="ECO:0000256" key="11">
    <source>
        <dbReference type="ARBA" id="ARBA00023136"/>
    </source>
</evidence>
<dbReference type="InterPro" id="IPR001841">
    <property type="entry name" value="Znf_RING"/>
</dbReference>
<dbReference type="GO" id="GO:0016020">
    <property type="term" value="C:membrane"/>
    <property type="evidence" value="ECO:0007669"/>
    <property type="project" value="UniProtKB-SubCell"/>
</dbReference>
<organism evidence="19 20">
    <name type="scientific">Adiantum capillus-veneris</name>
    <name type="common">Maidenhair fern</name>
    <dbReference type="NCBI Taxonomy" id="13818"/>
    <lineage>
        <taxon>Eukaryota</taxon>
        <taxon>Viridiplantae</taxon>
        <taxon>Streptophyta</taxon>
        <taxon>Embryophyta</taxon>
        <taxon>Tracheophyta</taxon>
        <taxon>Polypodiopsida</taxon>
        <taxon>Polypodiidae</taxon>
        <taxon>Polypodiales</taxon>
        <taxon>Pteridineae</taxon>
        <taxon>Pteridaceae</taxon>
        <taxon>Vittarioideae</taxon>
        <taxon>Adiantum</taxon>
    </lineage>
</organism>
<dbReference type="CDD" id="cd16464">
    <property type="entry name" value="RING-H2_Pirh2-like"/>
    <property type="match status" value="1"/>
</dbReference>
<dbReference type="InterPro" id="IPR037275">
    <property type="entry name" value="Znf_CTCHY_sf"/>
</dbReference>
<evidence type="ECO:0000313" key="20">
    <source>
        <dbReference type="Proteomes" id="UP000886520"/>
    </source>
</evidence>
<comment type="subunit">
    <text evidence="14">Binds zinc and iron ions.</text>
</comment>
<dbReference type="InterPro" id="IPR017921">
    <property type="entry name" value="Znf_CTCHY"/>
</dbReference>
<keyword evidence="20" id="KW-1185">Reference proteome</keyword>
<comment type="function">
    <text evidence="13">Probable E3 ubiquitin-protein ligase that may regulate the response to iron deficiency and thus contributes to iron homeostasis.</text>
</comment>
<keyword evidence="9" id="KW-1133">Transmembrane helix</keyword>